<organism evidence="11 12">
    <name type="scientific">Pseudodesulfovibrio sediminis</name>
    <dbReference type="NCBI Taxonomy" id="2810563"/>
    <lineage>
        <taxon>Bacteria</taxon>
        <taxon>Pseudomonadati</taxon>
        <taxon>Thermodesulfobacteriota</taxon>
        <taxon>Desulfovibrionia</taxon>
        <taxon>Desulfovibrionales</taxon>
        <taxon>Desulfovibrionaceae</taxon>
    </lineage>
</organism>
<evidence type="ECO:0000256" key="2">
    <source>
        <dbReference type="ARBA" id="ARBA00008914"/>
    </source>
</evidence>
<sequence length="273" mass="31038">MAKKKKKLDCEEIPPWMVTFADVMTLMLTFFILLVSMSTVDQRRKLVALGSIIGTFGFNDSSYDTFSKNDTKKTVEPGPIDSGDLEPLQSLKWENVDDDIDFRSNRFVQILSINASLLFEPDGSTLSLEGIATLDKFLPLLSQVKYPLLLAGHTADLRDELGLNYQPGDDSANPDLSWKLSLNRSLAIYQYLIQNGMNPAMLKVEAFGKFRPHYPQLKPEDRRRNRRVDIVLDKRSSQLADRIIQPTATEEDRKETMDVDGFEFDVTTPPELR</sequence>
<feature type="region of interest" description="Disordered" evidence="8">
    <location>
        <begin position="246"/>
        <end position="273"/>
    </location>
</feature>
<dbReference type="SUPFAM" id="SSF103088">
    <property type="entry name" value="OmpA-like"/>
    <property type="match status" value="1"/>
</dbReference>
<dbReference type="CDD" id="cd07185">
    <property type="entry name" value="OmpA_C-like"/>
    <property type="match status" value="1"/>
</dbReference>
<keyword evidence="12" id="KW-1185">Reference proteome</keyword>
<proteinExistence type="inferred from homology"/>
<dbReference type="PANTHER" id="PTHR30329">
    <property type="entry name" value="STATOR ELEMENT OF FLAGELLAR MOTOR COMPLEX"/>
    <property type="match status" value="1"/>
</dbReference>
<accession>A0ABN6ESP0</accession>
<name>A0ABN6ESP0_9BACT</name>
<evidence type="ECO:0000256" key="4">
    <source>
        <dbReference type="ARBA" id="ARBA00022692"/>
    </source>
</evidence>
<evidence type="ECO:0000259" key="10">
    <source>
        <dbReference type="PROSITE" id="PS51123"/>
    </source>
</evidence>
<dbReference type="InterPro" id="IPR050330">
    <property type="entry name" value="Bact_OuterMem_StrucFunc"/>
</dbReference>
<feature type="domain" description="OmpA-like" evidence="10">
    <location>
        <begin position="106"/>
        <end position="236"/>
    </location>
</feature>
<evidence type="ECO:0000256" key="5">
    <source>
        <dbReference type="ARBA" id="ARBA00022989"/>
    </source>
</evidence>
<keyword evidence="3" id="KW-1003">Cell membrane</keyword>
<dbReference type="EMBL" id="AP024485">
    <property type="protein sequence ID" value="BCS89367.1"/>
    <property type="molecule type" value="Genomic_DNA"/>
</dbReference>
<reference evidence="11" key="1">
    <citation type="journal article" date="2022" name="Arch. Microbiol.">
        <title>Pseudodesulfovibrio sediminis sp. nov., a mesophilic and neutrophilic sulfate-reducing bacterium isolated from sediment of a brackish lake.</title>
        <authorList>
            <person name="Takahashi A."/>
            <person name="Kojima H."/>
            <person name="Watanabe M."/>
            <person name="Fukui M."/>
        </authorList>
    </citation>
    <scope>NUCLEOTIDE SEQUENCE</scope>
    <source>
        <strain evidence="11">SF6</strain>
    </source>
</reference>
<evidence type="ECO:0000256" key="1">
    <source>
        <dbReference type="ARBA" id="ARBA00004162"/>
    </source>
</evidence>
<dbReference type="InterPro" id="IPR036737">
    <property type="entry name" value="OmpA-like_sf"/>
</dbReference>
<keyword evidence="6 7" id="KW-0472">Membrane</keyword>
<comment type="subcellular location">
    <subcellularLocation>
        <location evidence="1">Cell membrane</location>
        <topology evidence="1">Single-pass membrane protein</topology>
    </subcellularLocation>
</comment>
<evidence type="ECO:0000256" key="8">
    <source>
        <dbReference type="SAM" id="MobiDB-lite"/>
    </source>
</evidence>
<feature type="transmembrane region" description="Helical" evidence="9">
    <location>
        <begin position="16"/>
        <end position="35"/>
    </location>
</feature>
<evidence type="ECO:0000313" key="12">
    <source>
        <dbReference type="Proteomes" id="UP001053296"/>
    </source>
</evidence>
<dbReference type="RefSeq" id="WP_229591340.1">
    <property type="nucleotide sequence ID" value="NZ_AP024485.1"/>
</dbReference>
<evidence type="ECO:0000256" key="6">
    <source>
        <dbReference type="ARBA" id="ARBA00023136"/>
    </source>
</evidence>
<keyword evidence="4 9" id="KW-0812">Transmembrane</keyword>
<dbReference type="Proteomes" id="UP001053296">
    <property type="component" value="Chromosome"/>
</dbReference>
<keyword evidence="5 9" id="KW-1133">Transmembrane helix</keyword>
<evidence type="ECO:0000256" key="3">
    <source>
        <dbReference type="ARBA" id="ARBA00022475"/>
    </source>
</evidence>
<evidence type="ECO:0000256" key="7">
    <source>
        <dbReference type="PROSITE-ProRule" id="PRU00473"/>
    </source>
</evidence>
<protein>
    <recommendedName>
        <fullName evidence="10">OmpA-like domain-containing protein</fullName>
    </recommendedName>
</protein>
<evidence type="ECO:0000256" key="9">
    <source>
        <dbReference type="SAM" id="Phobius"/>
    </source>
</evidence>
<dbReference type="InterPro" id="IPR006665">
    <property type="entry name" value="OmpA-like"/>
</dbReference>
<gene>
    <name evidence="11" type="ORF">PSDVSF_26090</name>
</gene>
<evidence type="ECO:0000313" key="11">
    <source>
        <dbReference type="EMBL" id="BCS89367.1"/>
    </source>
</evidence>
<dbReference type="PROSITE" id="PS51123">
    <property type="entry name" value="OMPA_2"/>
    <property type="match status" value="1"/>
</dbReference>
<dbReference type="PANTHER" id="PTHR30329:SF21">
    <property type="entry name" value="LIPOPROTEIN YIAD-RELATED"/>
    <property type="match status" value="1"/>
</dbReference>
<dbReference type="Pfam" id="PF00691">
    <property type="entry name" value="OmpA"/>
    <property type="match status" value="1"/>
</dbReference>
<dbReference type="InterPro" id="IPR025713">
    <property type="entry name" value="MotB-like_N_dom"/>
</dbReference>
<comment type="similarity">
    <text evidence="2">Belongs to the MotB family.</text>
</comment>
<dbReference type="Pfam" id="PF13677">
    <property type="entry name" value="MotB_plug"/>
    <property type="match status" value="1"/>
</dbReference>
<dbReference type="Gene3D" id="3.30.1330.60">
    <property type="entry name" value="OmpA-like domain"/>
    <property type="match status" value="1"/>
</dbReference>